<reference evidence="7" key="1">
    <citation type="submission" date="2022-05" db="EMBL/GenBank/DDBJ databases">
        <title>Comparative Genomics of Spacecraft Associated Microbes.</title>
        <authorList>
            <person name="Tran M.T."/>
            <person name="Wright A."/>
            <person name="Seuylemezian A."/>
            <person name="Eisen J."/>
            <person name="Coil D."/>
        </authorList>
    </citation>
    <scope>NUCLEOTIDE SEQUENCE</scope>
    <source>
        <strain evidence="7">214.1.1</strain>
    </source>
</reference>
<sequence>MKSKGYYFVLMAFILFFTGACSEKENAAEETALHEDSQTIQVAIATDTGADKLDAASYDGAMSAYTAIYEPLVEYGPKGDIQPALAQAWELSEDGKQYTFYLREDVYFSDGSKMDSDAVLFSINRWKGKQEHDWLKTASTLQTVEKIDDYTIKLTFSEPSADILNELTAARPLRIMSPNAVEPAGDPDGEFVNAIGTGPFQIDDYLKDKETTFIPNPNYWGEKAQIEKMVWRVIPDPETRSLALQEGSIQLAGGEMSKIPYQALRTFKDDDQFKVESKPGTMNYFLVMNNGREPLQDVKVRQALNFAIDKESLANELLDKNGNAAKGLFAETVPFVNEQNSPGYAYDLDKAKELLREAGYGEDDNQLKLKLVLQTEEFPEWKQIAEMIQSDFNQAGIEVTLDSMESAAYYDNLWEKQDYDLFIYRTYADGLNPQGFLDALFTINEQGTGVGFTDPTLSEHIHEAAKALSDEDRQAAYNTVLSYMHDNAVTVPLFYPNEIVVRDAGLEGFGWGAISDHPVRWNKLKKEN</sequence>
<dbReference type="InterPro" id="IPR030678">
    <property type="entry name" value="Peptide/Ni-bd"/>
</dbReference>
<feature type="signal peptide" evidence="5">
    <location>
        <begin position="1"/>
        <end position="27"/>
    </location>
</feature>
<comment type="similarity">
    <text evidence="2">Belongs to the bacterial solute-binding protein 5 family.</text>
</comment>
<dbReference type="EMBL" id="JAMBOL010000003">
    <property type="protein sequence ID" value="MCM3713435.1"/>
    <property type="molecule type" value="Genomic_DNA"/>
</dbReference>
<organism evidence="7 8">
    <name type="scientific">Halalkalibacter oceani</name>
    <dbReference type="NCBI Taxonomy" id="1653776"/>
    <lineage>
        <taxon>Bacteria</taxon>
        <taxon>Bacillati</taxon>
        <taxon>Bacillota</taxon>
        <taxon>Bacilli</taxon>
        <taxon>Bacillales</taxon>
        <taxon>Bacillaceae</taxon>
        <taxon>Halalkalibacter</taxon>
    </lineage>
</organism>
<dbReference type="GO" id="GO:0042597">
    <property type="term" value="C:periplasmic space"/>
    <property type="evidence" value="ECO:0007669"/>
    <property type="project" value="UniProtKB-ARBA"/>
</dbReference>
<comment type="caution">
    <text evidence="7">The sequence shown here is derived from an EMBL/GenBank/DDBJ whole genome shotgun (WGS) entry which is preliminary data.</text>
</comment>
<dbReference type="RefSeq" id="WP_251222257.1">
    <property type="nucleotide sequence ID" value="NZ_JAMBOL010000003.1"/>
</dbReference>
<evidence type="ECO:0000256" key="2">
    <source>
        <dbReference type="ARBA" id="ARBA00005695"/>
    </source>
</evidence>
<feature type="chain" id="PRO_5040955141" evidence="5">
    <location>
        <begin position="28"/>
        <end position="528"/>
    </location>
</feature>
<comment type="subcellular location">
    <subcellularLocation>
        <location evidence="1">Cell envelope</location>
    </subcellularLocation>
</comment>
<dbReference type="Gene3D" id="3.40.190.10">
    <property type="entry name" value="Periplasmic binding protein-like II"/>
    <property type="match status" value="1"/>
</dbReference>
<evidence type="ECO:0000256" key="5">
    <source>
        <dbReference type="SAM" id="SignalP"/>
    </source>
</evidence>
<keyword evidence="4 5" id="KW-0732">Signal</keyword>
<gene>
    <name evidence="7" type="ORF">M3202_05015</name>
</gene>
<dbReference type="Proteomes" id="UP001139179">
    <property type="component" value="Unassembled WGS sequence"/>
</dbReference>
<evidence type="ECO:0000259" key="6">
    <source>
        <dbReference type="Pfam" id="PF00496"/>
    </source>
</evidence>
<dbReference type="GO" id="GO:1904680">
    <property type="term" value="F:peptide transmembrane transporter activity"/>
    <property type="evidence" value="ECO:0007669"/>
    <property type="project" value="TreeGrafter"/>
</dbReference>
<dbReference type="PROSITE" id="PS51257">
    <property type="entry name" value="PROKAR_LIPOPROTEIN"/>
    <property type="match status" value="1"/>
</dbReference>
<dbReference type="GO" id="GO:0015833">
    <property type="term" value="P:peptide transport"/>
    <property type="evidence" value="ECO:0007669"/>
    <property type="project" value="TreeGrafter"/>
</dbReference>
<dbReference type="SUPFAM" id="SSF53850">
    <property type="entry name" value="Periplasmic binding protein-like II"/>
    <property type="match status" value="1"/>
</dbReference>
<accession>A0A9X2IMW5</accession>
<dbReference type="GO" id="GO:0043190">
    <property type="term" value="C:ATP-binding cassette (ABC) transporter complex"/>
    <property type="evidence" value="ECO:0007669"/>
    <property type="project" value="InterPro"/>
</dbReference>
<dbReference type="InterPro" id="IPR039424">
    <property type="entry name" value="SBP_5"/>
</dbReference>
<dbReference type="Gene3D" id="3.10.105.10">
    <property type="entry name" value="Dipeptide-binding Protein, Domain 3"/>
    <property type="match status" value="1"/>
</dbReference>
<dbReference type="Pfam" id="PF00496">
    <property type="entry name" value="SBP_bac_5"/>
    <property type="match status" value="1"/>
</dbReference>
<keyword evidence="8" id="KW-1185">Reference proteome</keyword>
<keyword evidence="3" id="KW-0813">Transport</keyword>
<evidence type="ECO:0000313" key="7">
    <source>
        <dbReference type="EMBL" id="MCM3713435.1"/>
    </source>
</evidence>
<dbReference type="AlphaFoldDB" id="A0A9X2IMW5"/>
<dbReference type="InterPro" id="IPR000914">
    <property type="entry name" value="SBP_5_dom"/>
</dbReference>
<evidence type="ECO:0000313" key="8">
    <source>
        <dbReference type="Proteomes" id="UP001139179"/>
    </source>
</evidence>
<evidence type="ECO:0000256" key="1">
    <source>
        <dbReference type="ARBA" id="ARBA00004196"/>
    </source>
</evidence>
<evidence type="ECO:0000256" key="3">
    <source>
        <dbReference type="ARBA" id="ARBA00022448"/>
    </source>
</evidence>
<protein>
    <submittedName>
        <fullName evidence="7">ABC transporter substrate-binding protein</fullName>
    </submittedName>
</protein>
<name>A0A9X2IMW5_9BACI</name>
<evidence type="ECO:0000256" key="4">
    <source>
        <dbReference type="ARBA" id="ARBA00022729"/>
    </source>
</evidence>
<proteinExistence type="inferred from homology"/>
<feature type="domain" description="Solute-binding protein family 5" evidence="6">
    <location>
        <begin position="81"/>
        <end position="443"/>
    </location>
</feature>
<dbReference type="PANTHER" id="PTHR30290">
    <property type="entry name" value="PERIPLASMIC BINDING COMPONENT OF ABC TRANSPORTER"/>
    <property type="match status" value="1"/>
</dbReference>
<dbReference type="PANTHER" id="PTHR30290:SF10">
    <property type="entry name" value="PERIPLASMIC OLIGOPEPTIDE-BINDING PROTEIN-RELATED"/>
    <property type="match status" value="1"/>
</dbReference>
<dbReference type="PIRSF" id="PIRSF002741">
    <property type="entry name" value="MppA"/>
    <property type="match status" value="1"/>
</dbReference>
<dbReference type="GO" id="GO:0030313">
    <property type="term" value="C:cell envelope"/>
    <property type="evidence" value="ECO:0007669"/>
    <property type="project" value="UniProtKB-SubCell"/>
</dbReference>